<dbReference type="Gene3D" id="2.130.10.10">
    <property type="entry name" value="YVTN repeat-like/Quinoprotein amine dehydrogenase"/>
    <property type="match status" value="2"/>
</dbReference>
<dbReference type="InterPro" id="IPR036322">
    <property type="entry name" value="WD40_repeat_dom_sf"/>
</dbReference>
<dbReference type="Pfam" id="PF02138">
    <property type="entry name" value="Beach"/>
    <property type="match status" value="1"/>
</dbReference>
<organism evidence="3 4">
    <name type="scientific">Oopsacas minuta</name>
    <dbReference type="NCBI Taxonomy" id="111878"/>
    <lineage>
        <taxon>Eukaryota</taxon>
        <taxon>Metazoa</taxon>
        <taxon>Porifera</taxon>
        <taxon>Hexactinellida</taxon>
        <taxon>Hexasterophora</taxon>
        <taxon>Lyssacinosida</taxon>
        <taxon>Leucopsacidae</taxon>
        <taxon>Oopsacas</taxon>
    </lineage>
</organism>
<evidence type="ECO:0000313" key="3">
    <source>
        <dbReference type="EMBL" id="KAI6655748.1"/>
    </source>
</evidence>
<dbReference type="PROSITE" id="PS50197">
    <property type="entry name" value="BEACH"/>
    <property type="match status" value="1"/>
</dbReference>
<feature type="region of interest" description="Disordered" evidence="1">
    <location>
        <begin position="1313"/>
        <end position="1333"/>
    </location>
</feature>
<name>A0AAV7K4N5_9METZ</name>
<evidence type="ECO:0000256" key="1">
    <source>
        <dbReference type="SAM" id="MobiDB-lite"/>
    </source>
</evidence>
<dbReference type="InterPro" id="IPR036372">
    <property type="entry name" value="BEACH_dom_sf"/>
</dbReference>
<dbReference type="InterPro" id="IPR001680">
    <property type="entry name" value="WD40_rpt"/>
</dbReference>
<reference evidence="3 4" key="1">
    <citation type="journal article" date="2023" name="BMC Biol.">
        <title>The compact genome of the sponge Oopsacas minuta (Hexactinellida) is lacking key metazoan core genes.</title>
        <authorList>
            <person name="Santini S."/>
            <person name="Schenkelaars Q."/>
            <person name="Jourda C."/>
            <person name="Duchesne M."/>
            <person name="Belahbib H."/>
            <person name="Rocher C."/>
            <person name="Selva M."/>
            <person name="Riesgo A."/>
            <person name="Vervoort M."/>
            <person name="Leys S.P."/>
            <person name="Kodjabachian L."/>
            <person name="Le Bivic A."/>
            <person name="Borchiellini C."/>
            <person name="Claverie J.M."/>
            <person name="Renard E."/>
        </authorList>
    </citation>
    <scope>NUCLEOTIDE SEQUENCE [LARGE SCALE GENOMIC DNA]</scope>
    <source>
        <strain evidence="3">SPO-2</strain>
    </source>
</reference>
<dbReference type="Gene3D" id="1.10.1540.10">
    <property type="entry name" value="BEACH domain"/>
    <property type="match status" value="1"/>
</dbReference>
<dbReference type="SMART" id="SM00320">
    <property type="entry name" value="WD40"/>
    <property type="match status" value="5"/>
</dbReference>
<dbReference type="EMBL" id="JAKMXF010000177">
    <property type="protein sequence ID" value="KAI6655748.1"/>
    <property type="molecule type" value="Genomic_DNA"/>
</dbReference>
<dbReference type="InterPro" id="IPR000409">
    <property type="entry name" value="BEACH_dom"/>
</dbReference>
<evidence type="ECO:0000313" key="4">
    <source>
        <dbReference type="Proteomes" id="UP001165289"/>
    </source>
</evidence>
<comment type="caution">
    <text evidence="3">The sequence shown here is derived from an EMBL/GenBank/DDBJ whole genome shotgun (WGS) entry which is preliminary data.</text>
</comment>
<evidence type="ECO:0000259" key="2">
    <source>
        <dbReference type="PROSITE" id="PS50197"/>
    </source>
</evidence>
<dbReference type="Proteomes" id="UP001165289">
    <property type="component" value="Unassembled WGS sequence"/>
</dbReference>
<feature type="compositionally biased region" description="Low complexity" evidence="1">
    <location>
        <begin position="1323"/>
        <end position="1333"/>
    </location>
</feature>
<dbReference type="SMART" id="SM01026">
    <property type="entry name" value="Beach"/>
    <property type="match status" value="1"/>
</dbReference>
<feature type="domain" description="BEACH" evidence="2">
    <location>
        <begin position="288"/>
        <end position="562"/>
    </location>
</feature>
<dbReference type="SUPFAM" id="SSF50978">
    <property type="entry name" value="WD40 repeat-like"/>
    <property type="match status" value="1"/>
</dbReference>
<sequence length="1670" mass="190850">MHQADLPSVLSLVTKDLHIPLKQLHISDKENTSNICYGLLNNRWISQVREANKYSTPPISDLDETAIKSFLMPSILTNLPQGWNSFIITVLRKQQLLSHPTTQDCANSIFTHLIQLKNNLKLRDRQLLSGCYSSTTDKSYSQSTKLESKFLEGYFACNVIQVPSQTTNDLPQDTPSLQTSPSFPSHLLPTYFILETEDHFYFIHPHTKVTLLDAVKYSNPLLFSSRIKSLFLLYQLKHCIEDLSDSLTDSNSLNLTSFYIDPNLWLFSTGVTPPLPISLVEDEKIDEILNSRASMLQESTRLWQDNKLSNLNYLLLINEAAGRKKGDPNNHPFLPWVSDFKSPDVVSRDFTKSKYRLTKGDAQLDFTYTSPTYSSTIAETKLEPHHVTDTFSEITYFIYLARRTPRSVLCRYVRPRWEPSEYPTNVARIQEWTPDECIPEFFSDPSVFYSIHPDLPDLKVPDWCESPENFIAWHRGVLESDHVSSNLHNWIDLYFGYKLTGEAGLKAKNIPHFLIKKHSSPYNYGVNQLFKEPHPRKQISNYLHQYYTGRETKLSSEKEVNTNNELESGINRSSIISIEQDNINTVADNIIGVDSDPNEQGLYGSCHIDHFDVVQAPPADLTEPLIRKPGETKRGFSDFETTKLKHFPFTGRFRGKDVLDETQVLKYRSHISLPSNLDLGRLLNEFEEENLFYSDQSPAKQQCSETQFSKRNGHDLLYLASHSSEYTQIVLIIVFIEFTASDQLKSYPFTASLSERATLLRANLREDLLQDIPEVKLLLPLLDRYIKNSSLQNCVTIEFPLVFPSYFEPLHVFLSRLYSFKNKLFSLSHLEARKCFRASDYFPILNLLRSESVELLCRIPQEGLHLVGDYCKWVFTDSLLAPLGFIEVFSVIASYLPTSYLHNNYISCVQRVYCDMKDHTLYPCLFKSSFVTSLINMFGPNYYFSVLLKYLLKAITSSYCSSPVSISLLSDCLTQLHKQTEAAPYKHLERPSIHMEESDTEVVDLLNNSASSLIASETLLFLFSYFGIPISTRFLFSELIALLPDYSCKIFTHITSFDMFHNVFLHDTCYVTIHSILTLTNDKYATFLCFHYVTSWISHMQKRILNIRTEGFLSAILTLASIWLLSVTNDTIQQTLYQFLKEIVDVVYQVISSTSTFFTRGQEFRYHLHIALLQLMTQLISNGPKLFSHNVSPVKTAVKKIFHAFSAIQIIREADIVRENVSDNQHKINTQLLATFNADLLSQFSSSIYIFLQDNDIDIPSFAPPVTPTVKKIKQVFAYRRELTELVSLFYSSNISSRTDISSFSSHPIYTEERIRPDPKPTPSLFSSLPSTSQHSYHTKCNWIEYLKQTIENTNSEPIVFNHVQSLHGFETSISKLCHTPCENVIFGSSRDQVLVWRVCDSTLQSDVNANGVYKSHTKQIRSLSYLNSLDSVVSNDGCIHIWNIESMYTSYKHAHPSKVYQIHCNSPQTQRVIYSATNESTLTVLDTRVPRLAFDWVVPPSIPSTFHHINVTTDNHTIYLATSSGGIIMIDTRMGFILGQWSVSDTDISSMLLHQNHLFIASSDNTLKIFSPKGHQLYQTISCRNQTDSIEALTDSAVICSSYNDMAVTLFQRQDSWNPTNKWPIPKLNNSIVHSIAFLPLQQVLLASLEAGVVNVYGTNFSHHAVGMK</sequence>
<accession>A0AAV7K4N5</accession>
<proteinExistence type="predicted"/>
<dbReference type="SUPFAM" id="SSF81837">
    <property type="entry name" value="BEACH domain"/>
    <property type="match status" value="1"/>
</dbReference>
<keyword evidence="4" id="KW-1185">Reference proteome</keyword>
<dbReference type="PANTHER" id="PTHR46866">
    <property type="entry name" value="GH12955P"/>
    <property type="match status" value="1"/>
</dbReference>
<dbReference type="CDD" id="cd06071">
    <property type="entry name" value="Beach"/>
    <property type="match status" value="1"/>
</dbReference>
<gene>
    <name evidence="3" type="ORF">LOD99_1890</name>
</gene>
<protein>
    <recommendedName>
        <fullName evidence="2">BEACH domain-containing protein</fullName>
    </recommendedName>
</protein>
<dbReference type="PANTHER" id="PTHR46866:SF1">
    <property type="entry name" value="GH12955P"/>
    <property type="match status" value="1"/>
</dbReference>
<dbReference type="InterPro" id="IPR015943">
    <property type="entry name" value="WD40/YVTN_repeat-like_dom_sf"/>
</dbReference>